<protein>
    <submittedName>
        <fullName evidence="2">Uncharacterized protein</fullName>
    </submittedName>
</protein>
<dbReference type="Proteomes" id="UP001595696">
    <property type="component" value="Unassembled WGS sequence"/>
</dbReference>
<organism evidence="2 3">
    <name type="scientific">Nocardia jiangsuensis</name>
    <dbReference type="NCBI Taxonomy" id="1691563"/>
    <lineage>
        <taxon>Bacteria</taxon>
        <taxon>Bacillati</taxon>
        <taxon>Actinomycetota</taxon>
        <taxon>Actinomycetes</taxon>
        <taxon>Mycobacteriales</taxon>
        <taxon>Nocardiaceae</taxon>
        <taxon>Nocardia</taxon>
    </lineage>
</organism>
<proteinExistence type="predicted"/>
<feature type="transmembrane region" description="Helical" evidence="1">
    <location>
        <begin position="12"/>
        <end position="33"/>
    </location>
</feature>
<evidence type="ECO:0000313" key="3">
    <source>
        <dbReference type="Proteomes" id="UP001595696"/>
    </source>
</evidence>
<feature type="transmembrane region" description="Helical" evidence="1">
    <location>
        <begin position="45"/>
        <end position="66"/>
    </location>
</feature>
<sequence>MNTVVTNLNALLEVVLAGIVFGAGLPAVFAFGVRFYAGGGAPARAGAYACFGIVVAAVVCGVLWVAKAFLAAKLGVHIFGA</sequence>
<keyword evidence="1" id="KW-0472">Membrane</keyword>
<reference evidence="3" key="1">
    <citation type="journal article" date="2019" name="Int. J. Syst. Evol. Microbiol.">
        <title>The Global Catalogue of Microorganisms (GCM) 10K type strain sequencing project: providing services to taxonomists for standard genome sequencing and annotation.</title>
        <authorList>
            <consortium name="The Broad Institute Genomics Platform"/>
            <consortium name="The Broad Institute Genome Sequencing Center for Infectious Disease"/>
            <person name="Wu L."/>
            <person name="Ma J."/>
        </authorList>
    </citation>
    <scope>NUCLEOTIDE SEQUENCE [LARGE SCALE GENOMIC DNA]</scope>
    <source>
        <strain evidence="3">CGMCC 4.7330</strain>
    </source>
</reference>
<keyword evidence="1" id="KW-0812">Transmembrane</keyword>
<dbReference type="RefSeq" id="WP_378613024.1">
    <property type="nucleotide sequence ID" value="NZ_JBHSAX010000014.1"/>
</dbReference>
<evidence type="ECO:0000313" key="2">
    <source>
        <dbReference type="EMBL" id="MFC3963286.1"/>
    </source>
</evidence>
<keyword evidence="1" id="KW-1133">Transmembrane helix</keyword>
<gene>
    <name evidence="2" type="ORF">ACFO0B_14940</name>
</gene>
<name>A0ABV8DTA9_9NOCA</name>
<evidence type="ECO:0000256" key="1">
    <source>
        <dbReference type="SAM" id="Phobius"/>
    </source>
</evidence>
<accession>A0ABV8DTA9</accession>
<comment type="caution">
    <text evidence="2">The sequence shown here is derived from an EMBL/GenBank/DDBJ whole genome shotgun (WGS) entry which is preliminary data.</text>
</comment>
<dbReference type="EMBL" id="JBHSAX010000014">
    <property type="protein sequence ID" value="MFC3963286.1"/>
    <property type="molecule type" value="Genomic_DNA"/>
</dbReference>
<keyword evidence="3" id="KW-1185">Reference proteome</keyword>